<reference evidence="2 3" key="1">
    <citation type="submission" date="2024-05" db="EMBL/GenBank/DDBJ databases">
        <authorList>
            <person name="Yi C."/>
        </authorList>
    </citation>
    <scope>NUCLEOTIDE SEQUENCE [LARGE SCALE GENOMIC DNA]</scope>
    <source>
        <strain evidence="2 3">XS13</strain>
    </source>
</reference>
<feature type="transmembrane region" description="Helical" evidence="1">
    <location>
        <begin position="102"/>
        <end position="129"/>
    </location>
</feature>
<dbReference type="RefSeq" id="WP_347921289.1">
    <property type="nucleotide sequence ID" value="NZ_JBDXMX010000006.1"/>
</dbReference>
<dbReference type="Proteomes" id="UP001484097">
    <property type="component" value="Unassembled WGS sequence"/>
</dbReference>
<proteinExistence type="predicted"/>
<feature type="transmembrane region" description="Helical" evidence="1">
    <location>
        <begin position="135"/>
        <end position="160"/>
    </location>
</feature>
<gene>
    <name evidence="2" type="ORF">ABDK96_13215</name>
</gene>
<feature type="transmembrane region" description="Helical" evidence="1">
    <location>
        <begin position="47"/>
        <end position="67"/>
    </location>
</feature>
<sequence length="161" mass="16798">MAELQSFTESLPAALQFLGIAVAALVPYIEGEGAAIIGAVTGINPWIAIPVAITANVALVALIVLTFEKIRAGIVNRRIAAGKTPKPASEKQQKVRNALEKYGVPGVSLLGPFLLPTYFTAAALTSFGVAKGRVIVWQAVAITLYAVVFGALFYGLFAAIA</sequence>
<comment type="caution">
    <text evidence="2">The sequence shown here is derived from an EMBL/GenBank/DDBJ whole genome shotgun (WGS) entry which is preliminary data.</text>
</comment>
<keyword evidence="1" id="KW-0812">Transmembrane</keyword>
<keyword evidence="3" id="KW-1185">Reference proteome</keyword>
<evidence type="ECO:0000313" key="2">
    <source>
        <dbReference type="EMBL" id="MEO9248641.1"/>
    </source>
</evidence>
<keyword evidence="1" id="KW-1133">Transmembrane helix</keyword>
<protein>
    <submittedName>
        <fullName evidence="2">Small multi-drug export protein</fullName>
    </submittedName>
</protein>
<evidence type="ECO:0000313" key="3">
    <source>
        <dbReference type="Proteomes" id="UP001484097"/>
    </source>
</evidence>
<dbReference type="Pfam" id="PF06695">
    <property type="entry name" value="Sm_multidrug_ex"/>
    <property type="match status" value="1"/>
</dbReference>
<keyword evidence="1" id="KW-0472">Membrane</keyword>
<accession>A0ABV0IKH3</accession>
<organism evidence="2 3">
    <name type="scientific">Citricoccus nitrophenolicus</name>
    <dbReference type="NCBI Taxonomy" id="863575"/>
    <lineage>
        <taxon>Bacteria</taxon>
        <taxon>Bacillati</taxon>
        <taxon>Actinomycetota</taxon>
        <taxon>Actinomycetes</taxon>
        <taxon>Micrococcales</taxon>
        <taxon>Micrococcaceae</taxon>
        <taxon>Citricoccus</taxon>
    </lineage>
</organism>
<dbReference type="EMBL" id="JBDXMX010000006">
    <property type="protein sequence ID" value="MEO9248641.1"/>
    <property type="molecule type" value="Genomic_DNA"/>
</dbReference>
<dbReference type="InterPro" id="IPR009577">
    <property type="entry name" value="Sm_multidrug_ex"/>
</dbReference>
<evidence type="ECO:0000256" key="1">
    <source>
        <dbReference type="SAM" id="Phobius"/>
    </source>
</evidence>
<name>A0ABV0IKH3_9MICC</name>